<evidence type="ECO:0000256" key="1">
    <source>
        <dbReference type="SAM" id="MobiDB-lite"/>
    </source>
</evidence>
<accession>A0A9Q0RTH7</accession>
<dbReference type="EMBL" id="JAPWDV010000001">
    <property type="protein sequence ID" value="KAJ6225876.1"/>
    <property type="molecule type" value="Genomic_DNA"/>
</dbReference>
<comment type="caution">
    <text evidence="2">The sequence shown here is derived from an EMBL/GenBank/DDBJ whole genome shotgun (WGS) entry which is preliminary data.</text>
</comment>
<gene>
    <name evidence="2" type="ORF">RDWZM_004421</name>
</gene>
<dbReference type="OMA" id="FDENIMQ"/>
<evidence type="ECO:0000313" key="2">
    <source>
        <dbReference type="EMBL" id="KAJ6225876.1"/>
    </source>
</evidence>
<organism evidence="2 3">
    <name type="scientific">Blomia tropicalis</name>
    <name type="common">Mite</name>
    <dbReference type="NCBI Taxonomy" id="40697"/>
    <lineage>
        <taxon>Eukaryota</taxon>
        <taxon>Metazoa</taxon>
        <taxon>Ecdysozoa</taxon>
        <taxon>Arthropoda</taxon>
        <taxon>Chelicerata</taxon>
        <taxon>Arachnida</taxon>
        <taxon>Acari</taxon>
        <taxon>Acariformes</taxon>
        <taxon>Sarcoptiformes</taxon>
        <taxon>Astigmata</taxon>
        <taxon>Glycyphagoidea</taxon>
        <taxon>Echimyopodidae</taxon>
        <taxon>Blomia</taxon>
    </lineage>
</organism>
<feature type="compositionally biased region" description="Acidic residues" evidence="1">
    <location>
        <begin position="198"/>
        <end position="215"/>
    </location>
</feature>
<reference evidence="2" key="1">
    <citation type="submission" date="2022-12" db="EMBL/GenBank/DDBJ databases">
        <title>Genome assemblies of Blomia tropicalis.</title>
        <authorList>
            <person name="Cui Y."/>
        </authorList>
    </citation>
    <scope>NUCLEOTIDE SEQUENCE</scope>
    <source>
        <tissue evidence="2">Adult mites</tissue>
    </source>
</reference>
<feature type="region of interest" description="Disordered" evidence="1">
    <location>
        <begin position="375"/>
        <end position="406"/>
    </location>
</feature>
<sequence>MESPIKRDDYVKQPNELPNNVNSFNTIVQSIGFMGIGGIVFDQLRQCYPIGPIDESCSNNEVQLSNLYKCDVFHLGCYYTTSDQSLFADHLAEKHFNQSLFCFYCTYATDHKDDDDGHDECKQFVQFGQLIEHIQTIHGNQRYQCNLCFYRSVTPEQTMIHQSVEHIDNYEQTLKRTILDKKSNGESLNPIERQLSQIDDEVDTEVEDEDEDDEGVVSSALKGSKQSGKQLDQCKIIVCNENLEPIDIDMLNVDSFQKHGIKLKSNWNTTPNQLHCVYCSYEKSSNHSEQFDEFWVHCMADHPSYPILAYHSFKLDDLPLELNESTNLSLEKLYQLDNEAADTIVSDFRYRLATCIHRRGYNNTIMERAMNFYSSNESDHSNKRKYSDLDDDDNDNENDSQTVETGSKRRRLLFGRSIPESIIKKSKQIGTVLVTGMMAFGFYHFTHLLPESVQNYLN</sequence>
<name>A0A9Q0RTH7_BLOTA</name>
<feature type="region of interest" description="Disordered" evidence="1">
    <location>
        <begin position="189"/>
        <end position="224"/>
    </location>
</feature>
<dbReference type="AlphaFoldDB" id="A0A9Q0RTH7"/>
<protein>
    <submittedName>
        <fullName evidence="2">Uncharacterized protein</fullName>
    </submittedName>
</protein>
<feature type="compositionally biased region" description="Basic and acidic residues" evidence="1">
    <location>
        <begin position="377"/>
        <end position="388"/>
    </location>
</feature>
<feature type="compositionally biased region" description="Acidic residues" evidence="1">
    <location>
        <begin position="389"/>
        <end position="398"/>
    </location>
</feature>
<evidence type="ECO:0000313" key="3">
    <source>
        <dbReference type="Proteomes" id="UP001142055"/>
    </source>
</evidence>
<proteinExistence type="predicted"/>
<keyword evidence="3" id="KW-1185">Reference proteome</keyword>
<dbReference type="Proteomes" id="UP001142055">
    <property type="component" value="Chromosome 1"/>
</dbReference>